<dbReference type="SUPFAM" id="SSF74650">
    <property type="entry name" value="Galactose mutarotase-like"/>
    <property type="match status" value="1"/>
</dbReference>
<dbReference type="Proteomes" id="UP001610818">
    <property type="component" value="Unassembled WGS sequence"/>
</dbReference>
<dbReference type="SUPFAM" id="SSF48230">
    <property type="entry name" value="Chondroitin AC/alginate lyase"/>
    <property type="match status" value="1"/>
</dbReference>
<dbReference type="InterPro" id="IPR003159">
    <property type="entry name" value="Lyase_8_central_dom"/>
</dbReference>
<dbReference type="Gene3D" id="2.70.98.10">
    <property type="match status" value="1"/>
</dbReference>
<comment type="caution">
    <text evidence="8">The sequence shown here is derived from an EMBL/GenBank/DDBJ whole genome shotgun (WGS) entry which is preliminary data.</text>
</comment>
<dbReference type="Gene3D" id="2.60.220.10">
    <property type="entry name" value="Polysaccharide lyase family 8-like, C-terminal"/>
    <property type="match status" value="1"/>
</dbReference>
<dbReference type="PANTHER" id="PTHR38481:SF1">
    <property type="entry name" value="HYALURONATE LYASE"/>
    <property type="match status" value="1"/>
</dbReference>
<feature type="signal peptide" evidence="4">
    <location>
        <begin position="1"/>
        <end position="36"/>
    </location>
</feature>
<dbReference type="CDD" id="cd01083">
    <property type="entry name" value="GAG_Lyase"/>
    <property type="match status" value="1"/>
</dbReference>
<dbReference type="Pfam" id="PF02278">
    <property type="entry name" value="Lyase_8"/>
    <property type="match status" value="1"/>
</dbReference>
<evidence type="ECO:0000259" key="6">
    <source>
        <dbReference type="Pfam" id="PF02884"/>
    </source>
</evidence>
<keyword evidence="9" id="KW-1185">Reference proteome</keyword>
<feature type="domain" description="Polysaccharide lyase family 8 C-terminal" evidence="6">
    <location>
        <begin position="715"/>
        <end position="779"/>
    </location>
</feature>
<protein>
    <submittedName>
        <fullName evidence="8">Polysaccharide lyase 8 family protein</fullName>
    </submittedName>
</protein>
<comment type="similarity">
    <text evidence="1">Belongs to the polysaccharide lyase 8 family.</text>
</comment>
<dbReference type="Pfam" id="PF02884">
    <property type="entry name" value="Lyase_8_C"/>
    <property type="match status" value="1"/>
</dbReference>
<feature type="domain" description="Polysaccharide lyase 8 N-terminal alpha-helical" evidence="7">
    <location>
        <begin position="63"/>
        <end position="386"/>
    </location>
</feature>
<dbReference type="PANTHER" id="PTHR38481">
    <property type="entry name" value="HYALURONATE LYASE"/>
    <property type="match status" value="1"/>
</dbReference>
<evidence type="ECO:0000256" key="2">
    <source>
        <dbReference type="ARBA" id="ARBA00022729"/>
    </source>
</evidence>
<dbReference type="InterPro" id="IPR004103">
    <property type="entry name" value="Lyase_8_C"/>
</dbReference>
<dbReference type="GO" id="GO:0016829">
    <property type="term" value="F:lyase activity"/>
    <property type="evidence" value="ECO:0007669"/>
    <property type="project" value="UniProtKB-KW"/>
</dbReference>
<dbReference type="InterPro" id="IPR011013">
    <property type="entry name" value="Gal_mutarotase_sf_dom"/>
</dbReference>
<dbReference type="InterPro" id="IPR008929">
    <property type="entry name" value="Chondroitin_lyas"/>
</dbReference>
<dbReference type="InterPro" id="IPR011071">
    <property type="entry name" value="Lyase_8-like_C"/>
</dbReference>
<keyword evidence="3 8" id="KW-0456">Lyase</keyword>
<evidence type="ECO:0000256" key="4">
    <source>
        <dbReference type="SAM" id="SignalP"/>
    </source>
</evidence>
<keyword evidence="2 4" id="KW-0732">Signal</keyword>
<evidence type="ECO:0000259" key="7">
    <source>
        <dbReference type="Pfam" id="PF08124"/>
    </source>
</evidence>
<gene>
    <name evidence="8" type="ORF">ACH4F9_26380</name>
</gene>
<evidence type="ECO:0000313" key="8">
    <source>
        <dbReference type="EMBL" id="MFH8548546.1"/>
    </source>
</evidence>
<feature type="chain" id="PRO_5045616763" evidence="4">
    <location>
        <begin position="37"/>
        <end position="823"/>
    </location>
</feature>
<dbReference type="SUPFAM" id="SSF49863">
    <property type="entry name" value="Hyaluronate lyase-like, C-terminal domain"/>
    <property type="match status" value="1"/>
</dbReference>
<reference evidence="8 9" key="1">
    <citation type="submission" date="2024-10" db="EMBL/GenBank/DDBJ databases">
        <title>The Natural Products Discovery Center: Release of the First 8490 Sequenced Strains for Exploring Actinobacteria Biosynthetic Diversity.</title>
        <authorList>
            <person name="Kalkreuter E."/>
            <person name="Kautsar S.A."/>
            <person name="Yang D."/>
            <person name="Bader C.D."/>
            <person name="Teijaro C.N."/>
            <person name="Fluegel L."/>
            <person name="Davis C.M."/>
            <person name="Simpson J.R."/>
            <person name="Lauterbach L."/>
            <person name="Steele A.D."/>
            <person name="Gui C."/>
            <person name="Meng S."/>
            <person name="Li G."/>
            <person name="Viehrig K."/>
            <person name="Ye F."/>
            <person name="Su P."/>
            <person name="Kiefer A.F."/>
            <person name="Nichols A."/>
            <person name="Cepeda A.J."/>
            <person name="Yan W."/>
            <person name="Fan B."/>
            <person name="Jiang Y."/>
            <person name="Adhikari A."/>
            <person name="Zheng C.-J."/>
            <person name="Schuster L."/>
            <person name="Cowan T.M."/>
            <person name="Smanski M.J."/>
            <person name="Chevrette M.G."/>
            <person name="De Carvalho L.P.S."/>
            <person name="Shen B."/>
        </authorList>
    </citation>
    <scope>NUCLEOTIDE SEQUENCE [LARGE SCALE GENOMIC DNA]</scope>
    <source>
        <strain evidence="8 9">NPDC017990</strain>
    </source>
</reference>
<evidence type="ECO:0000256" key="3">
    <source>
        <dbReference type="ARBA" id="ARBA00023239"/>
    </source>
</evidence>
<evidence type="ECO:0000313" key="9">
    <source>
        <dbReference type="Proteomes" id="UP001610818"/>
    </source>
</evidence>
<sequence length="823" mass="86936">MRMPHSGSTGPRRRAILAASAASTLLPLAAGGTARAASGSGTASDVTPEADPYDTLLARAATQLTGGEFDAADPDFAAALKVLDTQASGWWRDLDRSAGRAALWSDLSPAKEPGNFGQSYTRLRTIAIARATPGTSLGDSTEVADALLEALRFLHTDAYNTTRPESGNWWFWEIGAPRALMDTCVLLREKIPAADLTAYVSTVAKFVPNPDRRTNIPTLSETGANRADKAVIVALRGLLARDADTLTLARDGLSDVRDKGKNSLFTYVTSGDGFYEDGSFVQHGSVAYTGTYGSVLLGSAGQLISLLADSDWAVTDPKTSVLYEAVERTFSPVVFDGLMMDALRGRATSREKAPDHKDGAAALSHILQLADGAPAAYAARWRALAKGWIRRNKTHPYLSLVGVPAIARAKAVVDDAAIPAADRLTGHFAFADMDRVVHRRPGWALTLSLSSKRIAAYEAGNGENLHGWYTGDGMTYLYDGDDLGQFGDGFWATVDPYRLPGTTVDTRERADIGTGGGTGTYVPKNAVAGGAALDGRYGAAAMELLADGSTLRARKAWFFLDNAVVALGADITASDGRSIETVVENRNLHADGAPRLTVDGRRQPSRTGWSASLPGARWAHLEGTGGYVFPDHPAQPSDSRGGAALRALREERTGTWRAINTGADTGGSTTPLTRRYLTLWLDHGVSPTASSYAYVLLPGASAAATAVWSHTRPVRIVANNATAQAVEARRHGLVAAHFWQPGSAAGLTASGPCTVVVRRGAAGMSLAVADPGRTGTTVTLELPFPVREVVSADDTVTVTPGRRGVVTVRVAGSRGHTHTARLR</sequence>
<dbReference type="InterPro" id="IPR014718">
    <property type="entry name" value="GH-type_carb-bd"/>
</dbReference>
<dbReference type="RefSeq" id="WP_397715059.1">
    <property type="nucleotide sequence ID" value="NZ_JBIRGN010000005.1"/>
</dbReference>
<dbReference type="PROSITE" id="PS51318">
    <property type="entry name" value="TAT"/>
    <property type="match status" value="1"/>
</dbReference>
<dbReference type="InterPro" id="IPR038970">
    <property type="entry name" value="Lyase_8"/>
</dbReference>
<dbReference type="InterPro" id="IPR006311">
    <property type="entry name" value="TAT_signal"/>
</dbReference>
<evidence type="ECO:0000256" key="1">
    <source>
        <dbReference type="ARBA" id="ARBA00006699"/>
    </source>
</evidence>
<dbReference type="Gene3D" id="1.50.10.100">
    <property type="entry name" value="Chondroitin AC/alginate lyase"/>
    <property type="match status" value="1"/>
</dbReference>
<organism evidence="8 9">
    <name type="scientific">Streptomyces longisporoflavus</name>
    <dbReference type="NCBI Taxonomy" id="28044"/>
    <lineage>
        <taxon>Bacteria</taxon>
        <taxon>Bacillati</taxon>
        <taxon>Actinomycetota</taxon>
        <taxon>Actinomycetes</taxon>
        <taxon>Kitasatosporales</taxon>
        <taxon>Streptomycetaceae</taxon>
        <taxon>Streptomyces</taxon>
    </lineage>
</organism>
<feature type="domain" description="Polysaccharide lyase family 8 central" evidence="5">
    <location>
        <begin position="428"/>
        <end position="701"/>
    </location>
</feature>
<accession>A0ABW7QU76</accession>
<proteinExistence type="inferred from homology"/>
<name>A0ABW7QU76_9ACTN</name>
<dbReference type="EMBL" id="JBIRGQ010000005">
    <property type="protein sequence ID" value="MFH8548546.1"/>
    <property type="molecule type" value="Genomic_DNA"/>
</dbReference>
<evidence type="ECO:0000259" key="5">
    <source>
        <dbReference type="Pfam" id="PF02278"/>
    </source>
</evidence>
<dbReference type="Pfam" id="PF08124">
    <property type="entry name" value="Lyase_8_N"/>
    <property type="match status" value="1"/>
</dbReference>
<dbReference type="InterPro" id="IPR012970">
    <property type="entry name" value="Lyase_8_alpha_N"/>
</dbReference>